<protein>
    <submittedName>
        <fullName evidence="1">Uncharacterized protein</fullName>
    </submittedName>
</protein>
<comment type="caution">
    <text evidence="1">The sequence shown here is derived from an EMBL/GenBank/DDBJ whole genome shotgun (WGS) entry which is preliminary data.</text>
</comment>
<name>A0A9D4AM04_9SAUR</name>
<sequence length="100" mass="11236">MGLAHPPGATDDLAYRMPGQQGQELDNQLGAAQISAQRPYKKRELPSNSVPLPRSLLLLSGVSIASSEWVCYNTRECCSDQRPVRCNRQIHVTDWTNVWR</sequence>
<evidence type="ECO:0000313" key="2">
    <source>
        <dbReference type="Proteomes" id="UP000827986"/>
    </source>
</evidence>
<organism evidence="1 2">
    <name type="scientific">Mauremys mutica</name>
    <name type="common">yellowpond turtle</name>
    <dbReference type="NCBI Taxonomy" id="74926"/>
    <lineage>
        <taxon>Eukaryota</taxon>
        <taxon>Metazoa</taxon>
        <taxon>Chordata</taxon>
        <taxon>Craniata</taxon>
        <taxon>Vertebrata</taxon>
        <taxon>Euteleostomi</taxon>
        <taxon>Archelosauria</taxon>
        <taxon>Testudinata</taxon>
        <taxon>Testudines</taxon>
        <taxon>Cryptodira</taxon>
        <taxon>Durocryptodira</taxon>
        <taxon>Testudinoidea</taxon>
        <taxon>Geoemydidae</taxon>
        <taxon>Geoemydinae</taxon>
        <taxon>Mauremys</taxon>
    </lineage>
</organism>
<dbReference type="Proteomes" id="UP000827986">
    <property type="component" value="Unassembled WGS sequence"/>
</dbReference>
<evidence type="ECO:0000313" key="1">
    <source>
        <dbReference type="EMBL" id="KAH1166017.1"/>
    </source>
</evidence>
<reference evidence="1" key="1">
    <citation type="submission" date="2021-09" db="EMBL/GenBank/DDBJ databases">
        <title>The genome of Mauremys mutica provides insights into the evolution of semi-aquatic lifestyle.</title>
        <authorList>
            <person name="Gong S."/>
            <person name="Gao Y."/>
        </authorList>
    </citation>
    <scope>NUCLEOTIDE SEQUENCE</scope>
    <source>
        <strain evidence="1">MM-2020</strain>
        <tissue evidence="1">Muscle</tissue>
    </source>
</reference>
<dbReference type="AlphaFoldDB" id="A0A9D4AM04"/>
<proteinExistence type="predicted"/>
<gene>
    <name evidence="1" type="ORF">KIL84_015189</name>
</gene>
<accession>A0A9D4AM04</accession>
<dbReference type="EMBL" id="JAHDVG010000487">
    <property type="protein sequence ID" value="KAH1166017.1"/>
    <property type="molecule type" value="Genomic_DNA"/>
</dbReference>
<keyword evidence="2" id="KW-1185">Reference proteome</keyword>